<comment type="catalytic activity">
    <reaction evidence="4">
        <text>RNA(n) + ATP = RNA(n)-3'-adenine ribonucleotide + diphosphate</text>
        <dbReference type="Rhea" id="RHEA:11332"/>
        <dbReference type="Rhea" id="RHEA-COMP:14527"/>
        <dbReference type="Rhea" id="RHEA-COMP:17347"/>
        <dbReference type="ChEBI" id="CHEBI:30616"/>
        <dbReference type="ChEBI" id="CHEBI:33019"/>
        <dbReference type="ChEBI" id="CHEBI:140395"/>
        <dbReference type="ChEBI" id="CHEBI:173115"/>
        <dbReference type="EC" id="2.7.7.19"/>
    </reaction>
    <physiologicalReaction direction="left-to-right" evidence="4">
        <dbReference type="Rhea" id="RHEA:11333"/>
    </physiologicalReaction>
</comment>
<dbReference type="SMART" id="SM01153">
    <property type="entry name" value="DUF1693"/>
    <property type="match status" value="1"/>
</dbReference>
<name>A0A812BQ52_ACAPH</name>
<dbReference type="EC" id="2.7.7.19" evidence="2"/>
<keyword evidence="6" id="KW-0548">Nucleotidyltransferase</keyword>
<protein>
    <recommendedName>
        <fullName evidence="2">polynucleotide adenylyltransferase</fullName>
        <ecNumber evidence="2">2.7.7.19</ecNumber>
    </recommendedName>
</protein>
<evidence type="ECO:0000256" key="5">
    <source>
        <dbReference type="SAM" id="MobiDB-lite"/>
    </source>
</evidence>
<feature type="compositionally biased region" description="Polar residues" evidence="5">
    <location>
        <begin position="111"/>
        <end position="125"/>
    </location>
</feature>
<dbReference type="OrthoDB" id="10065073at2759"/>
<evidence type="ECO:0000256" key="2">
    <source>
        <dbReference type="ARBA" id="ARBA00012388"/>
    </source>
</evidence>
<evidence type="ECO:0000256" key="3">
    <source>
        <dbReference type="ARBA" id="ARBA00022679"/>
    </source>
</evidence>
<reference evidence="6" key="1">
    <citation type="submission" date="2021-01" db="EMBL/GenBank/DDBJ databases">
        <authorList>
            <person name="Li R."/>
            <person name="Bekaert M."/>
        </authorList>
    </citation>
    <scope>NUCLEOTIDE SEQUENCE</scope>
    <source>
        <strain evidence="6">Farmed</strain>
    </source>
</reference>
<evidence type="ECO:0000313" key="6">
    <source>
        <dbReference type="EMBL" id="CAE1237419.1"/>
    </source>
</evidence>
<dbReference type="Proteomes" id="UP000597762">
    <property type="component" value="Unassembled WGS sequence"/>
</dbReference>
<accession>A0A812BQ52</accession>
<dbReference type="EMBL" id="CAHIKZ030000762">
    <property type="protein sequence ID" value="CAE1237419.1"/>
    <property type="molecule type" value="Genomic_DNA"/>
</dbReference>
<dbReference type="GO" id="GO:0003723">
    <property type="term" value="F:RNA binding"/>
    <property type="evidence" value="ECO:0007669"/>
    <property type="project" value="TreeGrafter"/>
</dbReference>
<dbReference type="InterPro" id="IPR012937">
    <property type="entry name" value="TET5"/>
</dbReference>
<dbReference type="PANTHER" id="PTHR12974">
    <property type="entry name" value="PRION-LIKE- Q/N-RICH -DOMAIN-BEARING PROTEIN PROTEIN 44"/>
    <property type="match status" value="1"/>
</dbReference>
<comment type="caution">
    <text evidence="6">The sequence shown here is derived from an EMBL/GenBank/DDBJ whole genome shotgun (WGS) entry which is preliminary data.</text>
</comment>
<evidence type="ECO:0000256" key="1">
    <source>
        <dbReference type="ARBA" id="ARBA00007631"/>
    </source>
</evidence>
<evidence type="ECO:0000256" key="4">
    <source>
        <dbReference type="ARBA" id="ARBA00047933"/>
    </source>
</evidence>
<dbReference type="Pfam" id="PF07984">
    <property type="entry name" value="NTP_transf_7"/>
    <property type="match status" value="1"/>
</dbReference>
<comment type="similarity">
    <text evidence="1">Belongs to the TENT family.</text>
</comment>
<dbReference type="GO" id="GO:0048255">
    <property type="term" value="P:mRNA stabilization"/>
    <property type="evidence" value="ECO:0007669"/>
    <property type="project" value="TreeGrafter"/>
</dbReference>
<dbReference type="GO" id="GO:1990817">
    <property type="term" value="F:poly(A) RNA polymerase activity"/>
    <property type="evidence" value="ECO:0007669"/>
    <property type="project" value="UniProtKB-EC"/>
</dbReference>
<dbReference type="AlphaFoldDB" id="A0A812BQ52"/>
<proteinExistence type="inferred from homology"/>
<gene>
    <name evidence="6" type="ORF">SPHA_20753</name>
</gene>
<organism evidence="6 7">
    <name type="scientific">Acanthosepion pharaonis</name>
    <name type="common">Pharaoh cuttlefish</name>
    <name type="synonym">Sepia pharaonis</name>
    <dbReference type="NCBI Taxonomy" id="158019"/>
    <lineage>
        <taxon>Eukaryota</taxon>
        <taxon>Metazoa</taxon>
        <taxon>Spiralia</taxon>
        <taxon>Lophotrochozoa</taxon>
        <taxon>Mollusca</taxon>
        <taxon>Cephalopoda</taxon>
        <taxon>Coleoidea</taxon>
        <taxon>Decapodiformes</taxon>
        <taxon>Sepiida</taxon>
        <taxon>Sepiina</taxon>
        <taxon>Sepiidae</taxon>
        <taxon>Acanthosepion</taxon>
    </lineage>
</organism>
<dbReference type="PANTHER" id="PTHR12974:SF36">
    <property type="entry name" value="POLYNUCLEOTIDE ADENYLYLTRANSFERASE"/>
    <property type="match status" value="1"/>
</dbReference>
<sequence>MTPPNSPQKKNSVYQTGQKDSLHMLLEYVFTQRSVWNIPPSKLVTEPVPWWAQWWLVELLLLAKLVSEAVSRSHQNALPSVRKNGKRATWLLQFLKRPLVINSRQTSNTAAAVANSEKTPQSQPVTKDDATADSSSSFRPPLATGCETTSTGPYPAESTPIKAVEAQQPNFPLNQEGKRADHFVGLVSDANQNCYDIVGNDGVVSEDLNTPLVDDNYIDDNDDDDEAITEDTETKSLITYSPARFSGEYQDSRFKVLEYDQLMRLVEVMEASVPIHGRGNFPTLDVKLKDLVQLVRQKLKAEEVHIRDMRLNGGAASYVLGTDTAQSYNDLDLIFGVDLSNQNELQKVKNCVLGCLLDFLPAGVSKEKMSSSSLKEAYVQKMVKVCNEHGDRWSLISLSNNKGKNVELKFVDKMKRQFEFSVDSFQIILDSLLTFYEVSNTPTSEHFYPSVRAESVYGDFSQAWFHLTKKLIATRNPEEIRGGGLLKYCNLLVRGYKSAGNVDIRAMERYMCSRFFIDFSDLSQQKQKLDAYLANHFSGEEDLKYEYLMTLYKVVDESTICLMGHERRQTLNLIHQLAYEILLEQEQKAQSKYLQLPQFDNLNNLILDQVFYGPYNTSTGNGHYYSYLPFYQMGNSTCPLCPQPYLQCS</sequence>
<feature type="region of interest" description="Disordered" evidence="5">
    <location>
        <begin position="111"/>
        <end position="157"/>
    </location>
</feature>
<evidence type="ECO:0000313" key="7">
    <source>
        <dbReference type="Proteomes" id="UP000597762"/>
    </source>
</evidence>
<keyword evidence="3 6" id="KW-0808">Transferase</keyword>
<keyword evidence="7" id="KW-1185">Reference proteome</keyword>